<dbReference type="EMBL" id="KV918818">
    <property type="protein sequence ID" value="OSX78226.1"/>
    <property type="molecule type" value="Genomic_DNA"/>
</dbReference>
<dbReference type="GO" id="GO:0046872">
    <property type="term" value="F:metal ion binding"/>
    <property type="evidence" value="ECO:0007669"/>
    <property type="project" value="UniProtKB-KW"/>
</dbReference>
<dbReference type="GO" id="GO:0030091">
    <property type="term" value="P:protein repair"/>
    <property type="evidence" value="ECO:0007669"/>
    <property type="project" value="InterPro"/>
</dbReference>
<evidence type="ECO:0000256" key="3">
    <source>
        <dbReference type="RuleBase" id="RU365044"/>
    </source>
</evidence>
<dbReference type="InterPro" id="IPR011057">
    <property type="entry name" value="Mss4-like_sf"/>
</dbReference>
<dbReference type="InterPro" id="IPR028427">
    <property type="entry name" value="Met_Sox_Rdtase_MsrB"/>
</dbReference>
<dbReference type="Pfam" id="PF01641">
    <property type="entry name" value="SelR"/>
    <property type="match status" value="1"/>
</dbReference>
<evidence type="ECO:0000313" key="5">
    <source>
        <dbReference type="EMBL" id="OSX78226.1"/>
    </source>
</evidence>
<dbReference type="Gene3D" id="2.170.150.20">
    <property type="entry name" value="Peptide methionine sulfoxide reductase"/>
    <property type="match status" value="1"/>
</dbReference>
<accession>A0A1X6PBV7</accession>
<keyword evidence="3" id="KW-0862">Zinc</keyword>
<dbReference type="GO" id="GO:0033743">
    <property type="term" value="F:peptide-methionine (R)-S-oxide reductase activity"/>
    <property type="evidence" value="ECO:0007669"/>
    <property type="project" value="UniProtKB-EC"/>
</dbReference>
<dbReference type="NCBIfam" id="TIGR00357">
    <property type="entry name" value="peptide-methionine (R)-S-oxide reductase MsrB"/>
    <property type="match status" value="1"/>
</dbReference>
<evidence type="ECO:0000259" key="4">
    <source>
        <dbReference type="PROSITE" id="PS51790"/>
    </source>
</evidence>
<dbReference type="GO" id="GO:0005737">
    <property type="term" value="C:cytoplasm"/>
    <property type="evidence" value="ECO:0007669"/>
    <property type="project" value="TreeGrafter"/>
</dbReference>
<dbReference type="InterPro" id="IPR002579">
    <property type="entry name" value="Met_Sox_Rdtase_MsrB_dom"/>
</dbReference>
<evidence type="ECO:0000313" key="6">
    <source>
        <dbReference type="Proteomes" id="UP000218209"/>
    </source>
</evidence>
<dbReference type="OrthoDB" id="44061at2759"/>
<sequence>MAGAEPPSACAATASGGAGVDWAHLSDEEWRARLSPAAYRVLRTGGTERSGTSPLDREYRAGTFHCAGCGTRLYAAAGKFDSGTGWPSFFRALPDGGVTTRASVSDRLLGQKEVVCGVCEGHLGHVFKDGPPPTGLRYCMNGVALAFEPTA</sequence>
<name>A0A1X6PBV7_PORUM</name>
<dbReference type="GO" id="GO:0006979">
    <property type="term" value="P:response to oxidative stress"/>
    <property type="evidence" value="ECO:0007669"/>
    <property type="project" value="InterPro"/>
</dbReference>
<dbReference type="EC" id="1.8.4.12" evidence="3"/>
<evidence type="ECO:0000256" key="1">
    <source>
        <dbReference type="ARBA" id="ARBA00007174"/>
    </source>
</evidence>
<comment type="similarity">
    <text evidence="1 3">Belongs to the MsrB Met sulfoxide reductase family.</text>
</comment>
<dbReference type="AlphaFoldDB" id="A0A1X6PBV7"/>
<keyword evidence="6" id="KW-1185">Reference proteome</keyword>
<comment type="catalytic activity">
    <reaction evidence="3">
        <text>L-methionyl-[protein] + [thioredoxin]-disulfide + H2O = L-methionyl-(R)-S-oxide-[protein] + [thioredoxin]-dithiol</text>
        <dbReference type="Rhea" id="RHEA:24164"/>
        <dbReference type="Rhea" id="RHEA-COMP:10698"/>
        <dbReference type="Rhea" id="RHEA-COMP:10700"/>
        <dbReference type="Rhea" id="RHEA-COMP:12313"/>
        <dbReference type="Rhea" id="RHEA-COMP:12314"/>
        <dbReference type="ChEBI" id="CHEBI:15377"/>
        <dbReference type="ChEBI" id="CHEBI:16044"/>
        <dbReference type="ChEBI" id="CHEBI:29950"/>
        <dbReference type="ChEBI" id="CHEBI:45764"/>
        <dbReference type="ChEBI" id="CHEBI:50058"/>
        <dbReference type="EC" id="1.8.4.12"/>
    </reaction>
</comment>
<keyword evidence="2 3" id="KW-0560">Oxidoreductase</keyword>
<dbReference type="PANTHER" id="PTHR10173">
    <property type="entry name" value="METHIONINE SULFOXIDE REDUCTASE"/>
    <property type="match status" value="1"/>
</dbReference>
<evidence type="ECO:0000256" key="2">
    <source>
        <dbReference type="ARBA" id="ARBA00023002"/>
    </source>
</evidence>
<protein>
    <recommendedName>
        <fullName evidence="3">Peptide-methionine (R)-S-oxide reductase</fullName>
        <ecNumber evidence="3">1.8.4.12</ecNumber>
    </recommendedName>
</protein>
<dbReference type="Proteomes" id="UP000218209">
    <property type="component" value="Unassembled WGS sequence"/>
</dbReference>
<comment type="cofactor">
    <cofactor evidence="3">
        <name>Zn(2+)</name>
        <dbReference type="ChEBI" id="CHEBI:29105"/>
    </cofactor>
    <text evidence="3">Binds 1 zinc ion per subunit.</text>
</comment>
<keyword evidence="3" id="KW-0479">Metal-binding</keyword>
<dbReference type="PANTHER" id="PTHR10173:SF57">
    <property type="entry name" value="PEPTIDE-METHIONINE (R)-S-OXIDE REDUCTASE"/>
    <property type="match status" value="1"/>
</dbReference>
<proteinExistence type="inferred from homology"/>
<dbReference type="SUPFAM" id="SSF51316">
    <property type="entry name" value="Mss4-like"/>
    <property type="match status" value="1"/>
</dbReference>
<reference evidence="5 6" key="1">
    <citation type="submission" date="2017-03" db="EMBL/GenBank/DDBJ databases">
        <title>WGS assembly of Porphyra umbilicalis.</title>
        <authorList>
            <person name="Brawley S.H."/>
            <person name="Blouin N.A."/>
            <person name="Ficko-Blean E."/>
            <person name="Wheeler G.L."/>
            <person name="Lohr M."/>
            <person name="Goodson H.V."/>
            <person name="Jenkins J.W."/>
            <person name="Blaby-Haas C.E."/>
            <person name="Helliwell K.E."/>
            <person name="Chan C."/>
            <person name="Marriage T."/>
            <person name="Bhattacharya D."/>
            <person name="Klein A.S."/>
            <person name="Badis Y."/>
            <person name="Brodie J."/>
            <person name="Cao Y."/>
            <person name="Collen J."/>
            <person name="Dittami S.M."/>
            <person name="Gachon C.M."/>
            <person name="Green B.R."/>
            <person name="Karpowicz S."/>
            <person name="Kim J.W."/>
            <person name="Kudahl U."/>
            <person name="Lin S."/>
            <person name="Michel G."/>
            <person name="Mittag M."/>
            <person name="Olson B.J."/>
            <person name="Pangilinan J."/>
            <person name="Peng Y."/>
            <person name="Qiu H."/>
            <person name="Shu S."/>
            <person name="Singer J.T."/>
            <person name="Smith A.G."/>
            <person name="Sprecher B.N."/>
            <person name="Wagner V."/>
            <person name="Wang W."/>
            <person name="Wang Z.-Y."/>
            <person name="Yan J."/>
            <person name="Yarish C."/>
            <person name="Zoeuner-Riek S."/>
            <person name="Zhuang Y."/>
            <person name="Zou Y."/>
            <person name="Lindquist E.A."/>
            <person name="Grimwood J."/>
            <person name="Barry K."/>
            <person name="Rokhsar D.S."/>
            <person name="Schmutz J."/>
            <person name="Stiller J.W."/>
            <person name="Grossman A.R."/>
            <person name="Prochnik S.E."/>
        </authorList>
    </citation>
    <scope>NUCLEOTIDE SEQUENCE [LARGE SCALE GENOMIC DNA]</scope>
    <source>
        <strain evidence="5">4086291</strain>
    </source>
</reference>
<dbReference type="PROSITE" id="PS51790">
    <property type="entry name" value="MSRB"/>
    <property type="match status" value="1"/>
</dbReference>
<gene>
    <name evidence="5" type="ORF">BU14_0116s0046</name>
</gene>
<feature type="domain" description="MsrB" evidence="4">
    <location>
        <begin position="27"/>
        <end position="150"/>
    </location>
</feature>
<organism evidence="5 6">
    <name type="scientific">Porphyra umbilicalis</name>
    <name type="common">Purple laver</name>
    <name type="synonym">Red alga</name>
    <dbReference type="NCBI Taxonomy" id="2786"/>
    <lineage>
        <taxon>Eukaryota</taxon>
        <taxon>Rhodophyta</taxon>
        <taxon>Bangiophyceae</taxon>
        <taxon>Bangiales</taxon>
        <taxon>Bangiaceae</taxon>
        <taxon>Porphyra</taxon>
    </lineage>
</organism>